<evidence type="ECO:0000313" key="1">
    <source>
        <dbReference type="EMBL" id="QJA80886.1"/>
    </source>
</evidence>
<accession>A0A6M3KG10</accession>
<dbReference type="AlphaFoldDB" id="A0A6M3KG10"/>
<reference evidence="1" key="1">
    <citation type="submission" date="2020-03" db="EMBL/GenBank/DDBJ databases">
        <title>The deep terrestrial virosphere.</title>
        <authorList>
            <person name="Holmfeldt K."/>
            <person name="Nilsson E."/>
            <person name="Simone D."/>
            <person name="Lopez-Fernandez M."/>
            <person name="Wu X."/>
            <person name="de Brujin I."/>
            <person name="Lundin D."/>
            <person name="Andersson A."/>
            <person name="Bertilsson S."/>
            <person name="Dopson M."/>
        </authorList>
    </citation>
    <scope>NUCLEOTIDE SEQUENCE</scope>
    <source>
        <strain evidence="1">MM415A00623</strain>
        <strain evidence="2">MM415B03941</strain>
    </source>
</reference>
<dbReference type="EMBL" id="MT142440">
    <property type="protein sequence ID" value="QJA80886.1"/>
    <property type="molecule type" value="Genomic_DNA"/>
</dbReference>
<proteinExistence type="predicted"/>
<protein>
    <submittedName>
        <fullName evidence="1">Uncharacterized protein</fullName>
    </submittedName>
</protein>
<sequence length="63" mass="6709">MIKNFNDLLAVLLGVGVIPIIWTLQGLGLVTLPGEILGATIAGETLIIQYYFRRQPPTNGGGT</sequence>
<gene>
    <name evidence="1" type="ORF">MM415A00623_0006</name>
    <name evidence="2" type="ORF">MM415B03941_0010</name>
</gene>
<organism evidence="1">
    <name type="scientific">viral metagenome</name>
    <dbReference type="NCBI Taxonomy" id="1070528"/>
    <lineage>
        <taxon>unclassified sequences</taxon>
        <taxon>metagenomes</taxon>
        <taxon>organismal metagenomes</taxon>
    </lineage>
</organism>
<name>A0A6M3KG10_9ZZZZ</name>
<evidence type="ECO:0000313" key="2">
    <source>
        <dbReference type="EMBL" id="QJA94185.1"/>
    </source>
</evidence>
<dbReference type="EMBL" id="MT143210">
    <property type="protein sequence ID" value="QJA94185.1"/>
    <property type="molecule type" value="Genomic_DNA"/>
</dbReference>